<sequence length="308" mass="36155">MQKLIKNLTIFLLPLLIILGLVELKSRLNNTFYAKKEYIDYNKDSLEVLILGSSQTWRAINPKFIKSKCAPLAHGGSALNIDYLLLRKYIKELPLLKVVLIETSYHTLENYCDSSWNKNHLFYIYYDINNYNSEPPMKDNLLITANFSQYFKKFWTNNIFPEFGKYNKYGFITSAIDNLDVGKYDSLFLAKRHCEENIVLFKKNARILDEMINICLQHDISVILFSPPKHFNYNKNNVLNKLKRRNATLKKYENVVGIHILNLENKYEDNIDIFYNEDHLNVYGAEKVSRIVDSLTNKIINENIINNN</sequence>
<keyword evidence="2" id="KW-1185">Reference proteome</keyword>
<dbReference type="SUPFAM" id="SSF52266">
    <property type="entry name" value="SGNH hydrolase"/>
    <property type="match status" value="1"/>
</dbReference>
<accession>A0ABS5KB59</accession>
<dbReference type="EMBL" id="JAGUCN010000013">
    <property type="protein sequence ID" value="MBS2212132.1"/>
    <property type="molecule type" value="Genomic_DNA"/>
</dbReference>
<dbReference type="Gene3D" id="3.40.50.1110">
    <property type="entry name" value="SGNH hydrolase"/>
    <property type="match status" value="1"/>
</dbReference>
<comment type="caution">
    <text evidence="1">The sequence shown here is derived from an EMBL/GenBank/DDBJ whole genome shotgun (WGS) entry which is preliminary data.</text>
</comment>
<organism evidence="1 2">
    <name type="scientific">Carboxylicivirga mesophila</name>
    <dbReference type="NCBI Taxonomy" id="1166478"/>
    <lineage>
        <taxon>Bacteria</taxon>
        <taxon>Pseudomonadati</taxon>
        <taxon>Bacteroidota</taxon>
        <taxon>Bacteroidia</taxon>
        <taxon>Marinilabiliales</taxon>
        <taxon>Marinilabiliaceae</taxon>
        <taxon>Carboxylicivirga</taxon>
    </lineage>
</organism>
<dbReference type="RefSeq" id="WP_212228615.1">
    <property type="nucleotide sequence ID" value="NZ_JAGUCN010000013.1"/>
</dbReference>
<reference evidence="1 2" key="1">
    <citation type="journal article" date="2014" name="Int. J. Syst. Evol. Microbiol.">
        <title>Carboxylicivirga gen. nov. in the family Marinilabiliaceae with two novel species, Carboxylicivirga mesophila sp. nov. and Carboxylicivirga taeanensis sp. nov., and reclassification of Cytophaga fermentans as Saccharicrinis fermentans gen. nov., comb. nov.</title>
        <authorList>
            <person name="Yang S.H."/>
            <person name="Seo H.S."/>
            <person name="Woo J.H."/>
            <person name="Oh H.M."/>
            <person name="Jang H."/>
            <person name="Lee J.H."/>
            <person name="Kim S.J."/>
            <person name="Kwon K.K."/>
        </authorList>
    </citation>
    <scope>NUCLEOTIDE SEQUENCE [LARGE SCALE GENOMIC DNA]</scope>
    <source>
        <strain evidence="1 2">JCM 18290</strain>
    </source>
</reference>
<protein>
    <recommendedName>
        <fullName evidence="3">DUF1574 domain-containing protein</fullName>
    </recommendedName>
</protein>
<evidence type="ECO:0008006" key="3">
    <source>
        <dbReference type="Google" id="ProtNLM"/>
    </source>
</evidence>
<evidence type="ECO:0000313" key="1">
    <source>
        <dbReference type="EMBL" id="MBS2212132.1"/>
    </source>
</evidence>
<dbReference type="InterPro" id="IPR036514">
    <property type="entry name" value="SGNH_hydro_sf"/>
</dbReference>
<evidence type="ECO:0000313" key="2">
    <source>
        <dbReference type="Proteomes" id="UP000721861"/>
    </source>
</evidence>
<dbReference type="Proteomes" id="UP000721861">
    <property type="component" value="Unassembled WGS sequence"/>
</dbReference>
<gene>
    <name evidence="1" type="ORF">KEM09_12000</name>
</gene>
<name>A0ABS5KB59_9BACT</name>
<proteinExistence type="predicted"/>